<keyword evidence="2" id="KW-0378">Hydrolase</keyword>
<dbReference type="PANTHER" id="PTHR46411:SF3">
    <property type="entry name" value="AAA+ ATPASE DOMAIN-CONTAINING PROTEIN"/>
    <property type="match status" value="1"/>
</dbReference>
<dbReference type="AlphaFoldDB" id="A0A6G1ICW1"/>
<evidence type="ECO:0000313" key="3">
    <source>
        <dbReference type="Proteomes" id="UP000799291"/>
    </source>
</evidence>
<evidence type="ECO:0000259" key="1">
    <source>
        <dbReference type="Pfam" id="PF00004"/>
    </source>
</evidence>
<gene>
    <name evidence="2" type="ORF">K458DRAFT_323288</name>
</gene>
<dbReference type="GO" id="GO:0016887">
    <property type="term" value="F:ATP hydrolysis activity"/>
    <property type="evidence" value="ECO:0007669"/>
    <property type="project" value="InterPro"/>
</dbReference>
<accession>A0A6G1ICW1</accession>
<evidence type="ECO:0000313" key="2">
    <source>
        <dbReference type="EMBL" id="KAF2675938.1"/>
    </source>
</evidence>
<feature type="domain" description="ATPase AAA-type core" evidence="1">
    <location>
        <begin position="13"/>
        <end position="131"/>
    </location>
</feature>
<dbReference type="Proteomes" id="UP000799291">
    <property type="component" value="Unassembled WGS sequence"/>
</dbReference>
<dbReference type="OrthoDB" id="10042665at2759"/>
<name>A0A6G1ICW1_9PLEO</name>
<feature type="non-terminal residue" evidence="2">
    <location>
        <position position="1"/>
    </location>
</feature>
<reference evidence="2" key="1">
    <citation type="journal article" date="2020" name="Stud. Mycol.">
        <title>101 Dothideomycetes genomes: a test case for predicting lifestyles and emergence of pathogens.</title>
        <authorList>
            <person name="Haridas S."/>
            <person name="Albert R."/>
            <person name="Binder M."/>
            <person name="Bloem J."/>
            <person name="Labutti K."/>
            <person name="Salamov A."/>
            <person name="Andreopoulos B."/>
            <person name="Baker S."/>
            <person name="Barry K."/>
            <person name="Bills G."/>
            <person name="Bluhm B."/>
            <person name="Cannon C."/>
            <person name="Castanera R."/>
            <person name="Culley D."/>
            <person name="Daum C."/>
            <person name="Ezra D."/>
            <person name="Gonzalez J."/>
            <person name="Henrissat B."/>
            <person name="Kuo A."/>
            <person name="Liang C."/>
            <person name="Lipzen A."/>
            <person name="Lutzoni F."/>
            <person name="Magnuson J."/>
            <person name="Mondo S."/>
            <person name="Nolan M."/>
            <person name="Ohm R."/>
            <person name="Pangilinan J."/>
            <person name="Park H.-J."/>
            <person name="Ramirez L."/>
            <person name="Alfaro M."/>
            <person name="Sun H."/>
            <person name="Tritt A."/>
            <person name="Yoshinaga Y."/>
            <person name="Zwiers L.-H."/>
            <person name="Turgeon B."/>
            <person name="Goodwin S."/>
            <person name="Spatafora J."/>
            <person name="Crous P."/>
            <person name="Grigoriev I."/>
        </authorList>
    </citation>
    <scope>NUCLEOTIDE SEQUENCE</scope>
    <source>
        <strain evidence="2">CBS 122367</strain>
    </source>
</reference>
<dbReference type="Gene3D" id="3.40.50.300">
    <property type="entry name" value="P-loop containing nucleotide triphosphate hydrolases"/>
    <property type="match status" value="1"/>
</dbReference>
<dbReference type="InterPro" id="IPR003959">
    <property type="entry name" value="ATPase_AAA_core"/>
</dbReference>
<keyword evidence="3" id="KW-1185">Reference proteome</keyword>
<dbReference type="PANTHER" id="PTHR46411">
    <property type="entry name" value="FAMILY ATPASE, PUTATIVE-RELATED"/>
    <property type="match status" value="1"/>
</dbReference>
<dbReference type="EMBL" id="MU005643">
    <property type="protein sequence ID" value="KAF2675938.1"/>
    <property type="molecule type" value="Genomic_DNA"/>
</dbReference>
<dbReference type="GO" id="GO:0005524">
    <property type="term" value="F:ATP binding"/>
    <property type="evidence" value="ECO:0007669"/>
    <property type="project" value="InterPro"/>
</dbReference>
<organism evidence="2 3">
    <name type="scientific">Lentithecium fluviatile CBS 122367</name>
    <dbReference type="NCBI Taxonomy" id="1168545"/>
    <lineage>
        <taxon>Eukaryota</taxon>
        <taxon>Fungi</taxon>
        <taxon>Dikarya</taxon>
        <taxon>Ascomycota</taxon>
        <taxon>Pezizomycotina</taxon>
        <taxon>Dothideomycetes</taxon>
        <taxon>Pleosporomycetidae</taxon>
        <taxon>Pleosporales</taxon>
        <taxon>Massarineae</taxon>
        <taxon>Lentitheciaceae</taxon>
        <taxon>Lentithecium</taxon>
    </lineage>
</organism>
<dbReference type="InterPro" id="IPR027417">
    <property type="entry name" value="P-loop_NTPase"/>
</dbReference>
<dbReference type="SUPFAM" id="SSF52540">
    <property type="entry name" value="P-loop containing nucleoside triphosphate hydrolases"/>
    <property type="match status" value="1"/>
</dbReference>
<protein>
    <submittedName>
        <fullName evidence="2">P-loop containing nucleoside triphosphate hydrolase protein</fullName>
    </submittedName>
</protein>
<dbReference type="Pfam" id="PF00004">
    <property type="entry name" value="AAA"/>
    <property type="match status" value="1"/>
</dbReference>
<sequence>SDLIRGKGRGLIILLNGRRGQDLSLTVEVIAKIMRRPLHRIRCTDLSHLRAADFEKVLKTQLSTSFQERAIVLMDEADMLLATRTMNELSRNAMVSITLRMMEYFQGILFLTATRVCTVDEAYRSRIHLSLHYPKMDRPSAIQVWKSELQCLRVEGGLTFNERDVMAFAKRSFTRTPDWNARQIHDIVRSAKELATHEHVKSMRTRKNRVPWSQPDQPVMTTNHLKRAAKACEYLKEEDDVEESDMEDSHIEEVEMSVETLALT</sequence>
<proteinExistence type="predicted"/>